<gene>
    <name evidence="1" type="ORF">ROHU_007438</name>
</gene>
<dbReference type="EMBL" id="QBIY01012685">
    <property type="protein sequence ID" value="RXN19142.1"/>
    <property type="molecule type" value="Genomic_DNA"/>
</dbReference>
<protein>
    <submittedName>
        <fullName evidence="1">Uncharacterized protein</fullName>
    </submittedName>
</protein>
<dbReference type="AlphaFoldDB" id="A0A498MI98"/>
<accession>A0A498MI98</accession>
<comment type="caution">
    <text evidence="1">The sequence shown here is derived from an EMBL/GenBank/DDBJ whole genome shotgun (WGS) entry which is preliminary data.</text>
</comment>
<proteinExistence type="predicted"/>
<sequence length="115" mass="12362">MKCFRAIYKKLGSGTLQQGQSEQIFLSGGSSSLKWMTAVVKFGALATRVSWRSGTHGAFILKNCISGDSLGNLALVAAFTLLIKTRVRHRHSRHGSERSGCTETIIGIIAPLTVA</sequence>
<dbReference type="Proteomes" id="UP000290572">
    <property type="component" value="Unassembled WGS sequence"/>
</dbReference>
<reference evidence="1 2" key="1">
    <citation type="submission" date="2018-03" db="EMBL/GenBank/DDBJ databases">
        <title>Draft genome sequence of Rohu Carp (Labeo rohita).</title>
        <authorList>
            <person name="Das P."/>
            <person name="Kushwaha B."/>
            <person name="Joshi C.G."/>
            <person name="Kumar D."/>
            <person name="Nagpure N.S."/>
            <person name="Sahoo L."/>
            <person name="Das S.P."/>
            <person name="Bit A."/>
            <person name="Patnaik S."/>
            <person name="Meher P.K."/>
            <person name="Jayasankar P."/>
            <person name="Koringa P.G."/>
            <person name="Patel N.V."/>
            <person name="Hinsu A.T."/>
            <person name="Kumar R."/>
            <person name="Pandey M."/>
            <person name="Agarwal S."/>
            <person name="Srivastava S."/>
            <person name="Singh M."/>
            <person name="Iquebal M.A."/>
            <person name="Jaiswal S."/>
            <person name="Angadi U.B."/>
            <person name="Kumar N."/>
            <person name="Raza M."/>
            <person name="Shah T.M."/>
            <person name="Rai A."/>
            <person name="Jena J.K."/>
        </authorList>
    </citation>
    <scope>NUCLEOTIDE SEQUENCE [LARGE SCALE GENOMIC DNA]</scope>
    <source>
        <strain evidence="1">DASCIFA01</strain>
        <tissue evidence="1">Testis</tissue>
    </source>
</reference>
<name>A0A498MI98_LABRO</name>
<keyword evidence="2" id="KW-1185">Reference proteome</keyword>
<evidence type="ECO:0000313" key="2">
    <source>
        <dbReference type="Proteomes" id="UP000290572"/>
    </source>
</evidence>
<organism evidence="1 2">
    <name type="scientific">Labeo rohita</name>
    <name type="common">Indian major carp</name>
    <name type="synonym">Cyprinus rohita</name>
    <dbReference type="NCBI Taxonomy" id="84645"/>
    <lineage>
        <taxon>Eukaryota</taxon>
        <taxon>Metazoa</taxon>
        <taxon>Chordata</taxon>
        <taxon>Craniata</taxon>
        <taxon>Vertebrata</taxon>
        <taxon>Euteleostomi</taxon>
        <taxon>Actinopterygii</taxon>
        <taxon>Neopterygii</taxon>
        <taxon>Teleostei</taxon>
        <taxon>Ostariophysi</taxon>
        <taxon>Cypriniformes</taxon>
        <taxon>Cyprinidae</taxon>
        <taxon>Labeoninae</taxon>
        <taxon>Labeonini</taxon>
        <taxon>Labeo</taxon>
    </lineage>
</organism>
<evidence type="ECO:0000313" key="1">
    <source>
        <dbReference type="EMBL" id="RXN19142.1"/>
    </source>
</evidence>